<protein>
    <submittedName>
        <fullName evidence="1">Uncharacterized protein</fullName>
    </submittedName>
</protein>
<comment type="caution">
    <text evidence="1">The sequence shown here is derived from an EMBL/GenBank/DDBJ whole genome shotgun (WGS) entry which is preliminary data.</text>
</comment>
<proteinExistence type="predicted"/>
<dbReference type="Proteomes" id="UP001055811">
    <property type="component" value="Linkage Group LG09"/>
</dbReference>
<accession>A0ACB8YYK2</accession>
<dbReference type="EMBL" id="CM042017">
    <property type="protein sequence ID" value="KAI3690039.1"/>
    <property type="molecule type" value="Genomic_DNA"/>
</dbReference>
<keyword evidence="2" id="KW-1185">Reference proteome</keyword>
<organism evidence="1 2">
    <name type="scientific">Cichorium intybus</name>
    <name type="common">Chicory</name>
    <dbReference type="NCBI Taxonomy" id="13427"/>
    <lineage>
        <taxon>Eukaryota</taxon>
        <taxon>Viridiplantae</taxon>
        <taxon>Streptophyta</taxon>
        <taxon>Embryophyta</taxon>
        <taxon>Tracheophyta</taxon>
        <taxon>Spermatophyta</taxon>
        <taxon>Magnoliopsida</taxon>
        <taxon>eudicotyledons</taxon>
        <taxon>Gunneridae</taxon>
        <taxon>Pentapetalae</taxon>
        <taxon>asterids</taxon>
        <taxon>campanulids</taxon>
        <taxon>Asterales</taxon>
        <taxon>Asteraceae</taxon>
        <taxon>Cichorioideae</taxon>
        <taxon>Cichorieae</taxon>
        <taxon>Cichoriinae</taxon>
        <taxon>Cichorium</taxon>
    </lineage>
</organism>
<evidence type="ECO:0000313" key="2">
    <source>
        <dbReference type="Proteomes" id="UP001055811"/>
    </source>
</evidence>
<reference evidence="2" key="1">
    <citation type="journal article" date="2022" name="Mol. Ecol. Resour.">
        <title>The genomes of chicory, endive, great burdock and yacon provide insights into Asteraceae palaeo-polyploidization history and plant inulin production.</title>
        <authorList>
            <person name="Fan W."/>
            <person name="Wang S."/>
            <person name="Wang H."/>
            <person name="Wang A."/>
            <person name="Jiang F."/>
            <person name="Liu H."/>
            <person name="Zhao H."/>
            <person name="Xu D."/>
            <person name="Zhang Y."/>
        </authorList>
    </citation>
    <scope>NUCLEOTIDE SEQUENCE [LARGE SCALE GENOMIC DNA]</scope>
    <source>
        <strain evidence="2">cv. Punajuju</strain>
    </source>
</reference>
<reference evidence="1 2" key="2">
    <citation type="journal article" date="2022" name="Mol. Ecol. Resour.">
        <title>The genomes of chicory, endive, great burdock and yacon provide insights into Asteraceae paleo-polyploidization history and plant inulin production.</title>
        <authorList>
            <person name="Fan W."/>
            <person name="Wang S."/>
            <person name="Wang H."/>
            <person name="Wang A."/>
            <person name="Jiang F."/>
            <person name="Liu H."/>
            <person name="Zhao H."/>
            <person name="Xu D."/>
            <person name="Zhang Y."/>
        </authorList>
    </citation>
    <scope>NUCLEOTIDE SEQUENCE [LARGE SCALE GENOMIC DNA]</scope>
    <source>
        <strain evidence="2">cv. Punajuju</strain>
        <tissue evidence="1">Leaves</tissue>
    </source>
</reference>
<evidence type="ECO:0000313" key="1">
    <source>
        <dbReference type="EMBL" id="KAI3690039.1"/>
    </source>
</evidence>
<name>A0ACB8YYK2_CICIN</name>
<gene>
    <name evidence="1" type="ORF">L2E82_48014</name>
</gene>
<sequence>MRESERRKVKVFKFLGREHEEKGADVQKKTRFLRVEGEESRMPLSRRAAHGAKSSEAVAERSRGGAERALSGRARVVQELLE</sequence>